<feature type="transmembrane region" description="Helical" evidence="7">
    <location>
        <begin position="58"/>
        <end position="91"/>
    </location>
</feature>
<dbReference type="GO" id="GO:0005886">
    <property type="term" value="C:plasma membrane"/>
    <property type="evidence" value="ECO:0007669"/>
    <property type="project" value="UniProtKB-SubCell"/>
</dbReference>
<keyword evidence="4 7" id="KW-0812">Transmembrane</keyword>
<evidence type="ECO:0000256" key="1">
    <source>
        <dbReference type="ARBA" id="ARBA00004651"/>
    </source>
</evidence>
<evidence type="ECO:0000256" key="3">
    <source>
        <dbReference type="ARBA" id="ARBA00022475"/>
    </source>
</evidence>
<evidence type="ECO:0000256" key="7">
    <source>
        <dbReference type="SAM" id="Phobius"/>
    </source>
</evidence>
<dbReference type="EMBL" id="JACHEO010000010">
    <property type="protein sequence ID" value="MBB5348294.1"/>
    <property type="molecule type" value="Genomic_DNA"/>
</dbReference>
<feature type="transmembrane region" description="Helical" evidence="7">
    <location>
        <begin position="423"/>
        <end position="447"/>
    </location>
</feature>
<keyword evidence="3" id="KW-1003">Cell membrane</keyword>
<feature type="transmembrane region" description="Helical" evidence="7">
    <location>
        <begin position="312"/>
        <end position="331"/>
    </location>
</feature>
<keyword evidence="6 7" id="KW-0472">Membrane</keyword>
<feature type="transmembrane region" description="Helical" evidence="7">
    <location>
        <begin position="396"/>
        <end position="417"/>
    </location>
</feature>
<keyword evidence="9" id="KW-1185">Reference proteome</keyword>
<dbReference type="InterPro" id="IPR000802">
    <property type="entry name" value="Arsenical_pump_ArsB"/>
</dbReference>
<gene>
    <name evidence="8" type="ORF">HNQ81_002025</name>
</gene>
<proteinExistence type="inferred from homology"/>
<dbReference type="PANTHER" id="PTHR10283">
    <property type="entry name" value="SOLUTE CARRIER FAMILY 13 MEMBER"/>
    <property type="match status" value="1"/>
</dbReference>
<dbReference type="Pfam" id="PF00939">
    <property type="entry name" value="Na_sulph_symp"/>
    <property type="match status" value="1"/>
</dbReference>
<comment type="subcellular location">
    <subcellularLocation>
        <location evidence="1">Cell membrane</location>
        <topology evidence="1">Multi-pass membrane protein</topology>
    </subcellularLocation>
</comment>
<reference evidence="8 9" key="1">
    <citation type="submission" date="2020-08" db="EMBL/GenBank/DDBJ databases">
        <title>Genomic Encyclopedia of Type Strains, Phase IV (KMG-IV): sequencing the most valuable type-strain genomes for metagenomic binning, comparative biology and taxonomic classification.</title>
        <authorList>
            <person name="Goeker M."/>
        </authorList>
    </citation>
    <scope>NUCLEOTIDE SEQUENCE [LARGE SCALE GENOMIC DNA]</scope>
    <source>
        <strain evidence="8 9">DSM 28570</strain>
    </source>
</reference>
<evidence type="ECO:0000313" key="9">
    <source>
        <dbReference type="Proteomes" id="UP000539642"/>
    </source>
</evidence>
<evidence type="ECO:0000256" key="4">
    <source>
        <dbReference type="ARBA" id="ARBA00022692"/>
    </source>
</evidence>
<feature type="transmembrane region" description="Helical" evidence="7">
    <location>
        <begin position="459"/>
        <end position="482"/>
    </location>
</feature>
<dbReference type="AlphaFoldDB" id="A0A840UXW6"/>
<feature type="transmembrane region" description="Helical" evidence="7">
    <location>
        <begin position="20"/>
        <end position="37"/>
    </location>
</feature>
<comment type="similarity">
    <text evidence="2">Belongs to the SLC13A/DASS transporter (TC 2.A.47) family. DIT1 subfamily.</text>
</comment>
<dbReference type="GO" id="GO:0015105">
    <property type="term" value="F:arsenite transmembrane transporter activity"/>
    <property type="evidence" value="ECO:0007669"/>
    <property type="project" value="InterPro"/>
</dbReference>
<protein>
    <submittedName>
        <fullName evidence="8">Sodium-dependent dicarboxylate transporter 2/3/5</fullName>
    </submittedName>
</protein>
<feature type="transmembrane region" description="Helical" evidence="7">
    <location>
        <begin position="367"/>
        <end position="389"/>
    </location>
</feature>
<dbReference type="Proteomes" id="UP000539642">
    <property type="component" value="Unassembled WGS sequence"/>
</dbReference>
<dbReference type="GO" id="GO:0005315">
    <property type="term" value="F:phosphate transmembrane transporter activity"/>
    <property type="evidence" value="ECO:0007669"/>
    <property type="project" value="TreeGrafter"/>
</dbReference>
<sequence length="492" mass="53976">MSSTYVEAAEAKAPFDWKRVFFLVLGVVLFGIIYYSPPWPDAIDPMGKHFTLSAEGKGALAVFALAATWWIFEVLPIGVTGIAIGVAQAMFLIRKPEVAFKDFMDPSVLFIFGSIVIGLVFTKSGLTKRMAYKMLAIVGEKTSMIYLGCFVMTAALTHLMAHTAVAATMFPLLMAINAFYSDSDHPTKFGKGLFIGMAYVAGAGSIITLLGAARGAVAIGFFKEMTGKEISFFELSYYMAPVGWLMVFLIWGFIMLVCKPEKAVIPGLKEKAKRMYTELGGWNRREILTLVITLSVILLIALKNWVPALKTVDKTAILLSSTLLFFIFNILKVEDLEDIPWNIILLFGGAMSIGFCLWQTHAAEWMAVNWLQLFKTAPAVVFILGMAFFVMIMTNFIMNVAAIAISLPVALVIAPYLGVAGEVIFFSALMTAGMPFILLIGAAPNAIAYNSKQFTTGEFFKFGIAASILLMVVVYLAVAFIWPLMGMEVFLK</sequence>
<dbReference type="InterPro" id="IPR030676">
    <property type="entry name" value="CitT-rel"/>
</dbReference>
<accession>A0A840UXW6</accession>
<comment type="caution">
    <text evidence="8">The sequence shown here is derived from an EMBL/GenBank/DDBJ whole genome shotgun (WGS) entry which is preliminary data.</text>
</comment>
<dbReference type="PIRSF" id="PIRSF002457">
    <property type="entry name" value="DASS"/>
    <property type="match status" value="1"/>
</dbReference>
<feature type="transmembrane region" description="Helical" evidence="7">
    <location>
        <begin position="287"/>
        <end position="306"/>
    </location>
</feature>
<dbReference type="PRINTS" id="PR00758">
    <property type="entry name" value="ARSENICPUMP"/>
</dbReference>
<name>A0A840UXW6_9BACT</name>
<keyword evidence="5 7" id="KW-1133">Transmembrane helix</keyword>
<dbReference type="PANTHER" id="PTHR10283:SF92">
    <property type="entry name" value="LOW-AFFINITY PHOSPHATE TRANSPORTER PHO91"/>
    <property type="match status" value="1"/>
</dbReference>
<dbReference type="CDD" id="cd01115">
    <property type="entry name" value="SLC13_permease"/>
    <property type="match status" value="1"/>
</dbReference>
<feature type="transmembrane region" description="Helical" evidence="7">
    <location>
        <begin position="192"/>
        <end position="217"/>
    </location>
</feature>
<dbReference type="RefSeq" id="WP_183350888.1">
    <property type="nucleotide sequence ID" value="NZ_JACHEO010000010.1"/>
</dbReference>
<evidence type="ECO:0000256" key="6">
    <source>
        <dbReference type="ARBA" id="ARBA00023136"/>
    </source>
</evidence>
<evidence type="ECO:0000256" key="5">
    <source>
        <dbReference type="ARBA" id="ARBA00022989"/>
    </source>
</evidence>
<feature type="transmembrane region" description="Helical" evidence="7">
    <location>
        <begin position="103"/>
        <end position="122"/>
    </location>
</feature>
<feature type="transmembrane region" description="Helical" evidence="7">
    <location>
        <begin position="343"/>
        <end position="361"/>
    </location>
</feature>
<dbReference type="InterPro" id="IPR001898">
    <property type="entry name" value="SLC13A/DASS"/>
</dbReference>
<evidence type="ECO:0000256" key="2">
    <source>
        <dbReference type="ARBA" id="ARBA00007349"/>
    </source>
</evidence>
<evidence type="ECO:0000313" key="8">
    <source>
        <dbReference type="EMBL" id="MBB5348294.1"/>
    </source>
</evidence>
<organism evidence="8 9">
    <name type="scientific">Desulfoprunum benzoelyticum</name>
    <dbReference type="NCBI Taxonomy" id="1506996"/>
    <lineage>
        <taxon>Bacteria</taxon>
        <taxon>Pseudomonadati</taxon>
        <taxon>Thermodesulfobacteriota</taxon>
        <taxon>Desulfobulbia</taxon>
        <taxon>Desulfobulbales</taxon>
        <taxon>Desulfobulbaceae</taxon>
        <taxon>Desulfoprunum</taxon>
    </lineage>
</organism>
<feature type="transmembrane region" description="Helical" evidence="7">
    <location>
        <begin position="237"/>
        <end position="258"/>
    </location>
</feature>